<feature type="transmembrane region" description="Helical" evidence="24">
    <location>
        <begin position="403"/>
        <end position="424"/>
    </location>
</feature>
<dbReference type="InterPro" id="IPR012337">
    <property type="entry name" value="RNaseH-like_sf"/>
</dbReference>
<dbReference type="Proteomes" id="UP001176961">
    <property type="component" value="Unassembled WGS sequence"/>
</dbReference>
<feature type="compositionally biased region" description="Basic residues" evidence="23">
    <location>
        <begin position="669"/>
        <end position="678"/>
    </location>
</feature>
<comment type="function">
    <text evidence="16">Catalytic subunit of RNase HII, an endonuclease that specifically degrades the RNA of RNA:DNA hybrids. Participates in DNA replication, possibly by mediating the removal of lagging-strand Okazaki fragment RNA primers during DNA replication. Mediates the excision of single ribonucleotides from DNA:RNA duplexes.</text>
</comment>
<comment type="catalytic activity">
    <reaction evidence="20">
        <text>a 6-(alpha-D-glucosaminyl)-1-(1,2-diacyl-sn-glycero-3-phospho)-1D-myo-inositol(in) = a 6-(alpha-D-glucosaminyl)-1-(1,2-diacyl-sn-glycero-3-phospho)-1D-myo-inositol(out)</text>
        <dbReference type="Rhea" id="RHEA:71491"/>
        <dbReference type="ChEBI" id="CHEBI:57997"/>
    </reaction>
</comment>
<evidence type="ECO:0000256" key="19">
    <source>
        <dbReference type="ARBA" id="ARBA00045827"/>
    </source>
</evidence>
<evidence type="ECO:0000259" key="25">
    <source>
        <dbReference type="PROSITE" id="PS51975"/>
    </source>
</evidence>
<evidence type="ECO:0000256" key="23">
    <source>
        <dbReference type="SAM" id="MobiDB-lite"/>
    </source>
</evidence>
<feature type="transmembrane region" description="Helical" evidence="24">
    <location>
        <begin position="518"/>
        <end position="537"/>
    </location>
</feature>
<comment type="similarity">
    <text evidence="6">Belongs to the CLPTM1 family.</text>
</comment>
<dbReference type="PANTHER" id="PTHR21347:SF0">
    <property type="entry name" value="LIPID SCRAMBLASE CLPTM1L"/>
    <property type="match status" value="1"/>
</dbReference>
<evidence type="ECO:0000256" key="17">
    <source>
        <dbReference type="ARBA" id="ARBA00035895"/>
    </source>
</evidence>
<dbReference type="PROSITE" id="PS51975">
    <property type="entry name" value="RNASE_H_2"/>
    <property type="match status" value="1"/>
</dbReference>
<keyword evidence="27" id="KW-1185">Reference proteome</keyword>
<evidence type="ECO:0000256" key="20">
    <source>
        <dbReference type="ARBA" id="ARBA00093208"/>
    </source>
</evidence>
<dbReference type="GO" id="GO:0003723">
    <property type="term" value="F:RNA binding"/>
    <property type="evidence" value="ECO:0007669"/>
    <property type="project" value="UniProtKB-UniRule"/>
</dbReference>
<keyword evidence="11 22" id="KW-0378">Hydrolase</keyword>
<comment type="cofactor">
    <cofactor evidence="2">
        <name>Mn(2+)</name>
        <dbReference type="ChEBI" id="CHEBI:29035"/>
    </cofactor>
</comment>
<evidence type="ECO:0000313" key="27">
    <source>
        <dbReference type="Proteomes" id="UP001176961"/>
    </source>
</evidence>
<evidence type="ECO:0000256" key="10">
    <source>
        <dbReference type="ARBA" id="ARBA00022759"/>
    </source>
</evidence>
<evidence type="ECO:0000256" key="8">
    <source>
        <dbReference type="ARBA" id="ARBA00022722"/>
    </source>
</evidence>
<dbReference type="SUPFAM" id="SSF53098">
    <property type="entry name" value="Ribonuclease H-like"/>
    <property type="match status" value="1"/>
</dbReference>
<dbReference type="Pfam" id="PF01351">
    <property type="entry name" value="RNase_HII"/>
    <property type="match status" value="1"/>
</dbReference>
<organism evidence="26 27">
    <name type="scientific">Cylicocyclus nassatus</name>
    <name type="common">Nematode worm</name>
    <dbReference type="NCBI Taxonomy" id="53992"/>
    <lineage>
        <taxon>Eukaryota</taxon>
        <taxon>Metazoa</taxon>
        <taxon>Ecdysozoa</taxon>
        <taxon>Nematoda</taxon>
        <taxon>Chromadorea</taxon>
        <taxon>Rhabditida</taxon>
        <taxon>Rhabditina</taxon>
        <taxon>Rhabditomorpha</taxon>
        <taxon>Strongyloidea</taxon>
        <taxon>Strongylidae</taxon>
        <taxon>Cylicocyclus</taxon>
    </lineage>
</organism>
<evidence type="ECO:0000256" key="5">
    <source>
        <dbReference type="ARBA" id="ARBA00007058"/>
    </source>
</evidence>
<feature type="domain" description="RNase H type-2" evidence="25">
    <location>
        <begin position="1"/>
        <end position="93"/>
    </location>
</feature>
<dbReference type="InterPro" id="IPR023160">
    <property type="entry name" value="RNase_HII_hlx-loop-hlx_cap_dom"/>
</dbReference>
<keyword evidence="10 22" id="KW-0255">Endonuclease</keyword>
<evidence type="ECO:0000313" key="26">
    <source>
        <dbReference type="EMBL" id="CAJ0607304.1"/>
    </source>
</evidence>
<feature type="transmembrane region" description="Helical" evidence="24">
    <location>
        <begin position="465"/>
        <end position="483"/>
    </location>
</feature>
<proteinExistence type="inferred from homology"/>
<evidence type="ECO:0000256" key="24">
    <source>
        <dbReference type="SAM" id="Phobius"/>
    </source>
</evidence>
<dbReference type="Gene3D" id="3.30.420.10">
    <property type="entry name" value="Ribonuclease H-like superfamily/Ribonuclease H"/>
    <property type="match status" value="1"/>
</dbReference>
<comment type="function">
    <text evidence="19">Scramblase that mediates the translocation of glucosaminylphosphatidylinositol (alpha-D-GlcN-(1-6)-(1,2-diacyl-sn-glycero-3-phospho)-1D-myo-inositol, GlcN-PI) across the endoplasmic reticulum (ER) membrane, from the cytosolic leaflet to the luminal leaflet of the ER membrane, where it participates in the biosynthesis of glycosylphosphatidylinositol (GPI). GPI is a lipid glycoconjugate involved in post-translational modification of proteins. Can also translocate 1,2-diacyl-sn-glycero-3-phospho-(1D-myo-inositol) (phosphatidylinositol or PI), as well as several other phospholipids (1,2-diacyl-sn-glycero-3-phosphocholine, 1,2-diacyl-sn-glycero-3-phosphoethanolamine), and N-acetylglucosaminylphosphatidylinositol (GlcNAc-PI) in vitro.</text>
</comment>
<dbReference type="GO" id="GO:0004523">
    <property type="term" value="F:RNA-DNA hybrid ribonuclease activity"/>
    <property type="evidence" value="ECO:0007669"/>
    <property type="project" value="UniProtKB-EC"/>
</dbReference>
<comment type="cofactor">
    <cofactor evidence="3">
        <name>Mg(2+)</name>
        <dbReference type="ChEBI" id="CHEBI:18420"/>
    </cofactor>
</comment>
<dbReference type="EC" id="3.1.26.4" evidence="22"/>
<dbReference type="EMBL" id="CATQJL010000316">
    <property type="protein sequence ID" value="CAJ0607304.1"/>
    <property type="molecule type" value="Genomic_DNA"/>
</dbReference>
<gene>
    <name evidence="26" type="ORF">CYNAS_LOCUS19287</name>
</gene>
<comment type="subcellular location">
    <subcellularLocation>
        <location evidence="4">Membrane</location>
        <topology evidence="4">Multi-pass membrane protein</topology>
    </subcellularLocation>
</comment>
<dbReference type="FunFam" id="1.10.10.460:FF:000001">
    <property type="entry name" value="Ribonuclease"/>
    <property type="match status" value="1"/>
</dbReference>
<accession>A0AA36HC00</accession>
<evidence type="ECO:0000256" key="15">
    <source>
        <dbReference type="ARBA" id="ARBA00024631"/>
    </source>
</evidence>
<feature type="transmembrane region" description="Helical" evidence="24">
    <location>
        <begin position="436"/>
        <end position="459"/>
    </location>
</feature>
<dbReference type="Pfam" id="PF05602">
    <property type="entry name" value="CLPTM1"/>
    <property type="match status" value="1"/>
</dbReference>
<name>A0AA36HC00_CYLNA</name>
<evidence type="ECO:0000256" key="4">
    <source>
        <dbReference type="ARBA" id="ARBA00004141"/>
    </source>
</evidence>
<dbReference type="AlphaFoldDB" id="A0AA36HC00"/>
<evidence type="ECO:0000256" key="13">
    <source>
        <dbReference type="ARBA" id="ARBA00023136"/>
    </source>
</evidence>
<evidence type="ECO:0000256" key="22">
    <source>
        <dbReference type="RuleBase" id="RU003515"/>
    </source>
</evidence>
<protein>
    <recommendedName>
        <fullName evidence="22">Ribonuclease</fullName>
        <ecNumber evidence="22">3.1.26.4</ecNumber>
    </recommendedName>
</protein>
<feature type="transmembrane region" description="Helical" evidence="24">
    <location>
        <begin position="543"/>
        <end position="564"/>
    </location>
</feature>
<comment type="caution">
    <text evidence="26">The sequence shown here is derived from an EMBL/GenBank/DDBJ whole genome shotgun (WGS) entry which is preliminary data.</text>
</comment>
<evidence type="ECO:0000256" key="14">
    <source>
        <dbReference type="ARBA" id="ARBA00024615"/>
    </source>
</evidence>
<comment type="function">
    <text evidence="22">Endonuclease that specifically degrades the RNA of RNA-DNA hybrids.</text>
</comment>
<comment type="catalytic activity">
    <reaction evidence="15">
        <text>a 1,2-diacyl-sn-glycero-3-phosphocholine(in) = a 1,2-diacyl-sn-glycero-3-phosphocholine(out)</text>
        <dbReference type="Rhea" id="RHEA:38571"/>
        <dbReference type="ChEBI" id="CHEBI:57643"/>
    </reaction>
</comment>
<evidence type="ECO:0000256" key="2">
    <source>
        <dbReference type="ARBA" id="ARBA00001936"/>
    </source>
</evidence>
<dbReference type="GO" id="GO:0012505">
    <property type="term" value="C:endomembrane system"/>
    <property type="evidence" value="ECO:0007669"/>
    <property type="project" value="TreeGrafter"/>
</dbReference>
<dbReference type="InterPro" id="IPR036397">
    <property type="entry name" value="RNaseH_sf"/>
</dbReference>
<comment type="catalytic activity">
    <reaction evidence="18">
        <text>6-(alpha-D-glucosaminyl)-(1-octadecanoyl,2-(9Z)-octadecenoyl-sn-glycero-3-phospho)-1D-myo-inositol(in) = 6-(alpha-D-glucosaminyl)-(1-octadecanoyl,2-(9Z)-octadecenoyl-sn-glycero-3-phospho)-1D-myo-inositol(out)</text>
        <dbReference type="Rhea" id="RHEA:71495"/>
        <dbReference type="ChEBI" id="CHEBI:190691"/>
    </reaction>
</comment>
<evidence type="ECO:0000256" key="18">
    <source>
        <dbReference type="ARBA" id="ARBA00036810"/>
    </source>
</evidence>
<dbReference type="GO" id="GO:0016020">
    <property type="term" value="C:membrane"/>
    <property type="evidence" value="ECO:0007669"/>
    <property type="project" value="UniProtKB-SubCell"/>
</dbReference>
<evidence type="ECO:0000256" key="9">
    <source>
        <dbReference type="ARBA" id="ARBA00022723"/>
    </source>
</evidence>
<evidence type="ECO:0000256" key="21">
    <source>
        <dbReference type="PROSITE-ProRule" id="PRU01319"/>
    </source>
</evidence>
<comment type="caution">
    <text evidence="21">Lacks conserved residue(s) required for the propagation of feature annotation.</text>
</comment>
<sequence>MGFLQVTEKADALFPIVSAASIAAKVTRDRRLRSWSFSEPGVKIPADGYGSGYPGDPNTKKFLIDGLDPVFGYPSLVRFSWKTAEVLIDKHCVKAEWDDQSASAPSVKGWLTAKVDLPKRHQYYADRTIQNVMSLRSWLSFSGFLTLLTAYYIGHMVKTFYKIYSVPACAGSYMCLKPVLPMGSDGKITPVQFRAYASAYSSTLGELVKKMDNFHLTEPHEIEIPVTLPQATRRNGSLYMSLFLLPHGYENNDPQKADWKVHQRKLISAYREPEQTYNLIKGEVKKVLPPVTHIRSVVHVMSLENAPDLYMRELPEVSSLVQWKGGKYYPILYLADLLSMEKHFVELKPENKTVNVTVSYQPAPLGKIRFHRMITSSLSQLTELGFTTKDLEDVKGIFADTNLYLLGVTVFVSAVHLLFDILSFKNDISFWRGRKSMVGLSTKALLWRCFSYTVIFFYLKDQETSLLVIVPAGISVLIEFWKLKKAFKMTFTRSGIKFGAHSAEEQETDAFDNEAMKYLAWLMTPLCIGGAIYSLMYVPHKSWYSWVVESLANGVYAFGFLFMLPQLFVNYKLKSVAHLPWRAFMYKAFNTFIDDLFAFIIVMPTAHRVACFRDDIVFLIYLYQRYLYPVDYKRINEFGESGEKQPVSDENPSEETVNAAVNDVPSNLKNRKKAKKID</sequence>
<keyword evidence="12 24" id="KW-1133">Transmembrane helix</keyword>
<keyword evidence="8 22" id="KW-0540">Nuclease</keyword>
<dbReference type="GO" id="GO:0046872">
    <property type="term" value="F:metal ion binding"/>
    <property type="evidence" value="ECO:0007669"/>
    <property type="project" value="UniProtKB-KW"/>
</dbReference>
<evidence type="ECO:0000256" key="7">
    <source>
        <dbReference type="ARBA" id="ARBA00022692"/>
    </source>
</evidence>
<comment type="catalytic activity">
    <reaction evidence="14">
        <text>a 1,2-diacyl-sn-glycero-3-phosphoethanolamine(in) = a 1,2-diacyl-sn-glycero-3-phosphoethanolamine(out)</text>
        <dbReference type="Rhea" id="RHEA:38895"/>
        <dbReference type="ChEBI" id="CHEBI:64612"/>
    </reaction>
</comment>
<evidence type="ECO:0000256" key="12">
    <source>
        <dbReference type="ARBA" id="ARBA00022989"/>
    </source>
</evidence>
<evidence type="ECO:0000256" key="6">
    <source>
        <dbReference type="ARBA" id="ARBA00009310"/>
    </source>
</evidence>
<feature type="region of interest" description="Disordered" evidence="23">
    <location>
        <begin position="641"/>
        <end position="678"/>
    </location>
</feature>
<keyword evidence="9" id="KW-0479">Metal-binding</keyword>
<reference evidence="26" key="1">
    <citation type="submission" date="2023-07" db="EMBL/GenBank/DDBJ databases">
        <authorList>
            <consortium name="CYATHOMIX"/>
        </authorList>
    </citation>
    <scope>NUCLEOTIDE SEQUENCE</scope>
    <source>
        <strain evidence="26">N/A</strain>
    </source>
</reference>
<evidence type="ECO:0000256" key="11">
    <source>
        <dbReference type="ARBA" id="ARBA00022801"/>
    </source>
</evidence>
<comment type="similarity">
    <text evidence="5">Belongs to the RNase HII family. Eukaryotic subfamily.</text>
</comment>
<comment type="catalytic activity">
    <reaction evidence="1 22">
        <text>Endonucleolytic cleavage to 5'-phosphomonoester.</text>
        <dbReference type="EC" id="3.1.26.4"/>
    </reaction>
</comment>
<evidence type="ECO:0000256" key="16">
    <source>
        <dbReference type="ARBA" id="ARBA00024981"/>
    </source>
</evidence>
<dbReference type="InterPro" id="IPR024567">
    <property type="entry name" value="RNase_HII/HIII_dom"/>
</dbReference>
<evidence type="ECO:0000256" key="3">
    <source>
        <dbReference type="ARBA" id="ARBA00001946"/>
    </source>
</evidence>
<evidence type="ECO:0000256" key="1">
    <source>
        <dbReference type="ARBA" id="ARBA00000077"/>
    </source>
</evidence>
<keyword evidence="13 24" id="KW-0472">Membrane</keyword>
<dbReference type="Gene3D" id="1.10.10.460">
    <property type="entry name" value="Ribonuclease hii. Domain 2"/>
    <property type="match status" value="1"/>
</dbReference>
<dbReference type="PANTHER" id="PTHR21347">
    <property type="entry name" value="CLEFT LIP AND PALATE ASSOCIATED TRANSMEMBRANE PROTEIN-RELATED"/>
    <property type="match status" value="1"/>
</dbReference>
<keyword evidence="7 24" id="KW-0812">Transmembrane</keyword>
<dbReference type="InterPro" id="IPR008429">
    <property type="entry name" value="CLPTM1"/>
</dbReference>
<comment type="catalytic activity">
    <reaction evidence="17">
        <text>a 1,2-diacyl-sn-glycero-3-phospho-(1D-myo-inositol)(in) = a 1,2-diacyl-sn-glycero-3-phospho-(1D-myo-inositol)(out)</text>
        <dbReference type="Rhea" id="RHEA:38691"/>
        <dbReference type="ChEBI" id="CHEBI:57880"/>
    </reaction>
</comment>